<evidence type="ECO:0000313" key="2">
    <source>
        <dbReference type="EMBL" id="CAE8583226.1"/>
    </source>
</evidence>
<reference evidence="2" key="1">
    <citation type="submission" date="2021-02" db="EMBL/GenBank/DDBJ databases">
        <authorList>
            <person name="Dougan E. K."/>
            <person name="Rhodes N."/>
            <person name="Thang M."/>
            <person name="Chan C."/>
        </authorList>
    </citation>
    <scope>NUCLEOTIDE SEQUENCE</scope>
</reference>
<dbReference type="AlphaFoldDB" id="A0A813D5P8"/>
<comment type="caution">
    <text evidence="2">The sequence shown here is derived from an EMBL/GenBank/DDBJ whole genome shotgun (WGS) entry which is preliminary data.</text>
</comment>
<gene>
    <name evidence="2" type="ORF">PGLA1383_LOCUS2211</name>
</gene>
<dbReference type="Proteomes" id="UP000654075">
    <property type="component" value="Unassembled WGS sequence"/>
</dbReference>
<name>A0A813D5P8_POLGL</name>
<feature type="region of interest" description="Disordered" evidence="1">
    <location>
        <begin position="913"/>
        <end position="962"/>
    </location>
</feature>
<feature type="region of interest" description="Disordered" evidence="1">
    <location>
        <begin position="305"/>
        <end position="373"/>
    </location>
</feature>
<protein>
    <submittedName>
        <fullName evidence="2">Uncharacterized protein</fullName>
    </submittedName>
</protein>
<feature type="region of interest" description="Disordered" evidence="1">
    <location>
        <begin position="453"/>
        <end position="642"/>
    </location>
</feature>
<keyword evidence="3" id="KW-1185">Reference proteome</keyword>
<feature type="compositionally biased region" description="Low complexity" evidence="1">
    <location>
        <begin position="922"/>
        <end position="956"/>
    </location>
</feature>
<organism evidence="2 3">
    <name type="scientific">Polarella glacialis</name>
    <name type="common">Dinoflagellate</name>
    <dbReference type="NCBI Taxonomy" id="89957"/>
    <lineage>
        <taxon>Eukaryota</taxon>
        <taxon>Sar</taxon>
        <taxon>Alveolata</taxon>
        <taxon>Dinophyceae</taxon>
        <taxon>Suessiales</taxon>
        <taxon>Suessiaceae</taxon>
        <taxon>Polarella</taxon>
    </lineage>
</organism>
<feature type="compositionally biased region" description="Basic and acidic residues" evidence="1">
    <location>
        <begin position="353"/>
        <end position="362"/>
    </location>
</feature>
<feature type="compositionally biased region" description="Low complexity" evidence="1">
    <location>
        <begin position="579"/>
        <end position="602"/>
    </location>
</feature>
<feature type="compositionally biased region" description="Low complexity" evidence="1">
    <location>
        <begin position="319"/>
        <end position="336"/>
    </location>
</feature>
<feature type="compositionally biased region" description="Low complexity" evidence="1">
    <location>
        <begin position="532"/>
        <end position="549"/>
    </location>
</feature>
<evidence type="ECO:0000256" key="1">
    <source>
        <dbReference type="SAM" id="MobiDB-lite"/>
    </source>
</evidence>
<sequence>MAAFARRFGSQFKPVQTQFVAALGDPASSSGSGAELWGLWPLDPGPRGVRLSNFKQLMDTGVAPARWTFDKHDWWLEEHGLIMEKPDPLPAGRYVVTGDREVTTILTVAAADKDGVKLWKLDEGTMHDVTHLPCRSARYTSGTGETPDLRALESQFPVTPGAMMPPATGCGKQDYWVMFVIGVEACSLSRKLREQFAQPAFKSHWRNKFRLLDKGSGLLDEGELRAAVEGMFADASLVRTDLLKSGRHTDPLLASIPSLVAVLGSCTAGRLTEEEFIEFVKFSHAWWAQQEDLRLQSFIQQSVPTPAMSSSAVPPPLPLRSSTSTTTTPTTPTATTTPPPLPLRNSTSSVDSQRQEGRRSARGEGSTPRLRRGACRSLQEDLQGLSFLRRGACRTFSSELVGSELTSLSTAAEKCGAVDFNRRSEVDFSNLLALDSPKVLVAASAEASTVLQVPTPSARRRPEAEGFLQASEDACISPPLPRAPRRAHLPPRPASNPGPAASPELLQKMPQQVEPEPPPEPPPDIPPDLDMEPSSAPTSPPKLSTSPPKFATSPPKPRPLPRSPEKPSGLRPPRARAVESSPARSASPGSAASPSPGPEGRSTSGSRAQRRCVDRAFSGVQGPGTRASSRGSDRRPKLSAPMDLESGQIQALEALVSFLGPGTQIGQLASMLLKDTQSRDGGKPFSEELIIETLETILATRFAKTSPTSPLAAAHVPTDFAKQVMHSIPEVASIILQLVRELESKTQMPFSDVAGQLLWRNRDVEPLRHSPLKNYVEDFSWVAEANPGGTATVIDNCSTVFRELTLEEGGRMKWRAWVKVVELMKRNTLLNSRINRNDVDRLFHAAAMQGVRQRSDSDQSASGMTISLKDFFGLVVQLATNVKVHPYFLFLALGCHAQQLVDSRLEADAARFPQGSKHCSTSRPSSRSGSAAPGGRPSSSRGASRPGSRPSSRGASVGAGGE</sequence>
<proteinExistence type="predicted"/>
<dbReference type="EMBL" id="CAJNNV010000647">
    <property type="protein sequence ID" value="CAE8583226.1"/>
    <property type="molecule type" value="Genomic_DNA"/>
</dbReference>
<feature type="compositionally biased region" description="Pro residues" evidence="1">
    <location>
        <begin position="515"/>
        <end position="526"/>
    </location>
</feature>
<evidence type="ECO:0000313" key="3">
    <source>
        <dbReference type="Proteomes" id="UP000654075"/>
    </source>
</evidence>
<accession>A0A813D5P8</accession>